<keyword evidence="6 8" id="KW-0315">Glutamine amidotransferase</keyword>
<dbReference type="GO" id="GO:0006541">
    <property type="term" value="P:glutamine metabolic process"/>
    <property type="evidence" value="ECO:0007669"/>
    <property type="project" value="InterPro"/>
</dbReference>
<dbReference type="HAMAP" id="MF_01209">
    <property type="entry name" value="CPSase_S_chain"/>
    <property type="match status" value="1"/>
</dbReference>
<dbReference type="Gene3D" id="3.50.30.20">
    <property type="entry name" value="Carbamoyl-phosphate synthase small subunit, N-terminal domain"/>
    <property type="match status" value="1"/>
</dbReference>
<dbReference type="PROSITE" id="PS51273">
    <property type="entry name" value="GATASE_TYPE_1"/>
    <property type="match status" value="1"/>
</dbReference>
<evidence type="ECO:0000256" key="6">
    <source>
        <dbReference type="ARBA" id="ARBA00022962"/>
    </source>
</evidence>
<feature type="binding site" evidence="8">
    <location>
        <position position="217"/>
    </location>
    <ligand>
        <name>L-glutamine</name>
        <dbReference type="ChEBI" id="CHEBI:58359"/>
    </ligand>
</feature>
<feature type="domain" description="Carbamoyl-phosphate synthase small subunit N-terminal" evidence="9">
    <location>
        <begin position="1"/>
        <end position="130"/>
    </location>
</feature>
<feature type="region of interest" description="CPSase" evidence="8">
    <location>
        <begin position="1"/>
        <end position="168"/>
    </location>
</feature>
<feature type="binding site" evidence="8">
    <location>
        <position position="219"/>
    </location>
    <ligand>
        <name>L-glutamine</name>
        <dbReference type="ChEBI" id="CHEBI:58359"/>
    </ligand>
</feature>
<feature type="binding site" evidence="8">
    <location>
        <position position="44"/>
    </location>
    <ligand>
        <name>L-glutamine</name>
        <dbReference type="ChEBI" id="CHEBI:58359"/>
    </ligand>
</feature>
<comment type="function">
    <text evidence="8">Small subunit of the glutamine-dependent carbamoyl phosphate synthetase (CPSase). CPSase catalyzes the formation of carbamoyl phosphate from the ammonia moiety of glutamine, carbonate, and phosphate donated by ATP, constituting the first step of 2 biosynthetic pathways, one leading to arginine and/or urea and the other to pyrimidine nucleotides. The small subunit (glutamine amidotransferase) binds and cleaves glutamine to supply the large subunit with the substrate ammonia.</text>
</comment>
<dbReference type="InterPro" id="IPR050472">
    <property type="entry name" value="Anth_synth/Amidotransfase"/>
</dbReference>
<evidence type="ECO:0000256" key="7">
    <source>
        <dbReference type="ARBA" id="ARBA00048816"/>
    </source>
</evidence>
<keyword evidence="11" id="KW-1185">Reference proteome</keyword>
<evidence type="ECO:0000256" key="8">
    <source>
        <dbReference type="HAMAP-Rule" id="MF_01209"/>
    </source>
</evidence>
<dbReference type="UniPathway" id="UPA00070">
    <property type="reaction ID" value="UER00115"/>
</dbReference>
<comment type="catalytic activity">
    <reaction evidence="8">
        <text>L-glutamine + H2O = L-glutamate + NH4(+)</text>
        <dbReference type="Rhea" id="RHEA:15889"/>
        <dbReference type="ChEBI" id="CHEBI:15377"/>
        <dbReference type="ChEBI" id="CHEBI:28938"/>
        <dbReference type="ChEBI" id="CHEBI:29985"/>
        <dbReference type="ChEBI" id="CHEBI:58359"/>
    </reaction>
</comment>
<dbReference type="InterPro" id="IPR029062">
    <property type="entry name" value="Class_I_gatase-like"/>
</dbReference>
<dbReference type="SUPFAM" id="SSF52021">
    <property type="entry name" value="Carbamoyl phosphate synthetase, small subunit N-terminal domain"/>
    <property type="match status" value="1"/>
</dbReference>
<dbReference type="PANTHER" id="PTHR43418">
    <property type="entry name" value="MULTIFUNCTIONAL TRYPTOPHAN BIOSYNTHESIS PROTEIN-RELATED"/>
    <property type="match status" value="1"/>
</dbReference>
<keyword evidence="5 8" id="KW-0067">ATP-binding</keyword>
<dbReference type="GO" id="GO:0004359">
    <property type="term" value="F:glutaminase activity"/>
    <property type="evidence" value="ECO:0007669"/>
    <property type="project" value="RHEA"/>
</dbReference>
<dbReference type="RefSeq" id="WP_062484795.1">
    <property type="nucleotide sequence ID" value="NZ_KQ960924.1"/>
</dbReference>
<dbReference type="PATRIC" id="fig|1588748.3.peg.4"/>
<keyword evidence="8" id="KW-0055">Arginine biosynthesis</keyword>
<dbReference type="NCBIfam" id="TIGR01368">
    <property type="entry name" value="CPSaseIIsmall"/>
    <property type="match status" value="1"/>
</dbReference>
<evidence type="ECO:0000256" key="5">
    <source>
        <dbReference type="ARBA" id="ARBA00022840"/>
    </source>
</evidence>
<feature type="binding site" evidence="8">
    <location>
        <position position="288"/>
    </location>
    <ligand>
        <name>L-glutamine</name>
        <dbReference type="ChEBI" id="CHEBI:58359"/>
    </ligand>
</feature>
<comment type="pathway">
    <text evidence="1 8">Amino-acid biosynthesis; L-arginine biosynthesis; carbamoyl phosphate from bicarbonate: step 1/1.</text>
</comment>
<dbReference type="InterPro" id="IPR035686">
    <property type="entry name" value="CPSase_GATase1"/>
</dbReference>
<dbReference type="PRINTS" id="PR00097">
    <property type="entry name" value="ANTSNTHASEII"/>
</dbReference>
<protein>
    <recommendedName>
        <fullName evidence="8">Carbamoyl phosphate synthase small chain</fullName>
        <ecNumber evidence="8">6.3.5.5</ecNumber>
    </recommendedName>
    <alternativeName>
        <fullName evidence="8">Carbamoyl phosphate synthetase glutamine chain</fullName>
    </alternativeName>
</protein>
<gene>
    <name evidence="8" type="primary">carA</name>
    <name evidence="10" type="ORF">HMPREF3182_00004</name>
</gene>
<dbReference type="Pfam" id="PF00988">
    <property type="entry name" value="CPSase_sm_chain"/>
    <property type="match status" value="1"/>
</dbReference>
<dbReference type="GO" id="GO:0005524">
    <property type="term" value="F:ATP binding"/>
    <property type="evidence" value="ECO:0007669"/>
    <property type="project" value="UniProtKB-UniRule"/>
</dbReference>
<keyword evidence="3 8" id="KW-0436">Ligase</keyword>
<evidence type="ECO:0000259" key="9">
    <source>
        <dbReference type="SMART" id="SM01097"/>
    </source>
</evidence>
<sequence length="352" mass="39461">MKGMLVLENGKRFYGTLLLNEQTVGEVVFNTAMTGYQETFTDPSYAGQIITMTYPLMGNYGLFHEIEQASRPYAAGFIVSELCREPSNWQNEGPLSTFMMNHHIPCLYDVDTRAITREIRQHGVMKGIIVRQDTDEAEIQKCLAQPLETQWVRQVTTQKIKTAGNGKYHVAVMDYGAKQNILRDLQRNDCRLTIFPATTSAEEVLAVQPDGIFLSNGPGDPQDIPYIVDEVKKMIGKKPIFGICLGLQMLGLALGGKSYKLPFGHRGANHPVQDVHTGRVYITSQNHGYAIDADTLPPTAQVTYRHLHDNTLEGFVVPSQHIMCVQYHPEASPGPTDSLYLFEQFVKMMEEC</sequence>
<evidence type="ECO:0000256" key="3">
    <source>
        <dbReference type="ARBA" id="ARBA00022598"/>
    </source>
</evidence>
<dbReference type="PRINTS" id="PR00099">
    <property type="entry name" value="CPSGATASE"/>
</dbReference>
<dbReference type="UniPathway" id="UPA00068">
    <property type="reaction ID" value="UER00171"/>
</dbReference>
<name>A0A134CM82_9FIRM</name>
<dbReference type="InterPro" id="IPR017926">
    <property type="entry name" value="GATASE"/>
</dbReference>
<comment type="caution">
    <text evidence="10">The sequence shown here is derived from an EMBL/GenBank/DDBJ whole genome shotgun (WGS) entry which is preliminary data.</text>
</comment>
<dbReference type="Gene3D" id="3.40.50.880">
    <property type="match status" value="1"/>
</dbReference>
<comment type="catalytic activity">
    <reaction evidence="7 8">
        <text>hydrogencarbonate + L-glutamine + 2 ATP + H2O = carbamoyl phosphate + L-glutamate + 2 ADP + phosphate + 2 H(+)</text>
        <dbReference type="Rhea" id="RHEA:18633"/>
        <dbReference type="ChEBI" id="CHEBI:15377"/>
        <dbReference type="ChEBI" id="CHEBI:15378"/>
        <dbReference type="ChEBI" id="CHEBI:17544"/>
        <dbReference type="ChEBI" id="CHEBI:29985"/>
        <dbReference type="ChEBI" id="CHEBI:30616"/>
        <dbReference type="ChEBI" id="CHEBI:43474"/>
        <dbReference type="ChEBI" id="CHEBI:58228"/>
        <dbReference type="ChEBI" id="CHEBI:58359"/>
        <dbReference type="ChEBI" id="CHEBI:456216"/>
        <dbReference type="EC" id="6.3.5.5"/>
    </reaction>
</comment>
<dbReference type="GO" id="GO:0006207">
    <property type="term" value="P:'de novo' pyrimidine nucleobase biosynthetic process"/>
    <property type="evidence" value="ECO:0007669"/>
    <property type="project" value="InterPro"/>
</dbReference>
<dbReference type="PRINTS" id="PR00096">
    <property type="entry name" value="GATASE"/>
</dbReference>
<keyword evidence="8" id="KW-0028">Amino-acid biosynthesis</keyword>
<comment type="subunit">
    <text evidence="8">Composed of two chains; the small (or glutamine) chain promotes the hydrolysis of glutamine to ammonia, which is used by the large (or ammonia) chain to synthesize carbamoyl phosphate. Tetramer of heterodimers (alpha,beta)4.</text>
</comment>
<keyword evidence="4 8" id="KW-0547">Nucleotide-binding</keyword>
<evidence type="ECO:0000256" key="2">
    <source>
        <dbReference type="ARBA" id="ARBA00007800"/>
    </source>
</evidence>
<dbReference type="NCBIfam" id="NF009475">
    <property type="entry name" value="PRK12838.1"/>
    <property type="match status" value="1"/>
</dbReference>
<dbReference type="InterPro" id="IPR006274">
    <property type="entry name" value="CarbamoylP_synth_ssu"/>
</dbReference>
<dbReference type="EMBL" id="LSDT01000001">
    <property type="protein sequence ID" value="KXB93321.1"/>
    <property type="molecule type" value="Genomic_DNA"/>
</dbReference>
<feature type="binding site" evidence="8">
    <location>
        <position position="245"/>
    </location>
    <ligand>
        <name>L-glutamine</name>
        <dbReference type="ChEBI" id="CHEBI:58359"/>
    </ligand>
</feature>
<dbReference type="SUPFAM" id="SSF52317">
    <property type="entry name" value="Class I glutamine amidotransferase-like"/>
    <property type="match status" value="1"/>
</dbReference>
<feature type="binding site" evidence="8">
    <location>
        <position position="289"/>
    </location>
    <ligand>
        <name>L-glutamine</name>
        <dbReference type="ChEBI" id="CHEBI:58359"/>
    </ligand>
</feature>
<dbReference type="Pfam" id="PF00117">
    <property type="entry name" value="GATase"/>
    <property type="match status" value="1"/>
</dbReference>
<dbReference type="InterPro" id="IPR036480">
    <property type="entry name" value="CarbP_synth_ssu_N_sf"/>
</dbReference>
<dbReference type="GO" id="GO:0044205">
    <property type="term" value="P:'de novo' UMP biosynthetic process"/>
    <property type="evidence" value="ECO:0007669"/>
    <property type="project" value="UniProtKB-UniRule"/>
</dbReference>
<accession>A0A134CM82</accession>
<evidence type="ECO:0000313" key="10">
    <source>
        <dbReference type="EMBL" id="KXB93321.1"/>
    </source>
</evidence>
<dbReference type="GO" id="GO:0006526">
    <property type="term" value="P:L-arginine biosynthetic process"/>
    <property type="evidence" value="ECO:0007669"/>
    <property type="project" value="UniProtKB-UniRule"/>
</dbReference>
<feature type="binding site" evidence="8">
    <location>
        <position position="248"/>
    </location>
    <ligand>
        <name>L-glutamine</name>
        <dbReference type="ChEBI" id="CHEBI:58359"/>
    </ligand>
</feature>
<evidence type="ECO:0000256" key="4">
    <source>
        <dbReference type="ARBA" id="ARBA00022741"/>
    </source>
</evidence>
<dbReference type="SMART" id="SM01097">
    <property type="entry name" value="CPSase_sm_chain"/>
    <property type="match status" value="1"/>
</dbReference>
<evidence type="ECO:0000256" key="1">
    <source>
        <dbReference type="ARBA" id="ARBA00005077"/>
    </source>
</evidence>
<organism evidence="10 11">
    <name type="scientific">Megasphaera hutchinsoni</name>
    <dbReference type="NCBI Taxonomy" id="1588748"/>
    <lineage>
        <taxon>Bacteria</taxon>
        <taxon>Bacillati</taxon>
        <taxon>Bacillota</taxon>
        <taxon>Negativicutes</taxon>
        <taxon>Veillonellales</taxon>
        <taxon>Veillonellaceae</taxon>
        <taxon>Megasphaera</taxon>
    </lineage>
</organism>
<evidence type="ECO:0000313" key="11">
    <source>
        <dbReference type="Proteomes" id="UP000070160"/>
    </source>
</evidence>
<feature type="active site" evidence="8">
    <location>
        <position position="330"/>
    </location>
</feature>
<keyword evidence="8" id="KW-0665">Pyrimidine biosynthesis</keyword>
<dbReference type="AlphaFoldDB" id="A0A134CM82"/>
<dbReference type="STRING" id="1588748.HMPREF3182_00004"/>
<comment type="pathway">
    <text evidence="8">Pyrimidine metabolism; UMP biosynthesis via de novo pathway; (S)-dihydroorotate from bicarbonate: step 1/3.</text>
</comment>
<dbReference type="GO" id="GO:0004088">
    <property type="term" value="F:carbamoyl-phosphate synthase (glutamine-hydrolyzing) activity"/>
    <property type="evidence" value="ECO:0007669"/>
    <property type="project" value="UniProtKB-UniRule"/>
</dbReference>
<dbReference type="EC" id="6.3.5.5" evidence="8"/>
<dbReference type="PANTHER" id="PTHR43418:SF7">
    <property type="entry name" value="CARBAMOYL-PHOSPHATE SYNTHASE SMALL CHAIN"/>
    <property type="match status" value="1"/>
</dbReference>
<feature type="active site" description="Nucleophile" evidence="8">
    <location>
        <position position="244"/>
    </location>
</feature>
<feature type="active site" evidence="8">
    <location>
        <position position="328"/>
    </location>
</feature>
<feature type="binding site" evidence="8">
    <location>
        <position position="286"/>
    </location>
    <ligand>
        <name>L-glutamine</name>
        <dbReference type="ChEBI" id="CHEBI:58359"/>
    </ligand>
</feature>
<comment type="similarity">
    <text evidence="2 8">Belongs to the CarA family.</text>
</comment>
<dbReference type="Proteomes" id="UP000070160">
    <property type="component" value="Unassembled WGS sequence"/>
</dbReference>
<dbReference type="CDD" id="cd01744">
    <property type="entry name" value="GATase1_CPSase"/>
    <property type="match status" value="1"/>
</dbReference>
<reference evidence="11" key="1">
    <citation type="submission" date="2016-01" db="EMBL/GenBank/DDBJ databases">
        <authorList>
            <person name="Mitreva M."/>
            <person name="Pepin K.H."/>
            <person name="Mihindukulasuriya K.A."/>
            <person name="Fulton R."/>
            <person name="Fronick C."/>
            <person name="O'Laughlin M."/>
            <person name="Miner T."/>
            <person name="Herter B."/>
            <person name="Rosa B.A."/>
            <person name="Cordes M."/>
            <person name="Tomlinson C."/>
            <person name="Wollam A."/>
            <person name="Palsikar V.B."/>
            <person name="Mardis E.R."/>
            <person name="Wilson R.K."/>
        </authorList>
    </citation>
    <scope>NUCLEOTIDE SEQUENCE [LARGE SCALE GENOMIC DNA]</scope>
    <source>
        <strain evidence="11">KA00182</strain>
    </source>
</reference>
<dbReference type="InterPro" id="IPR002474">
    <property type="entry name" value="CarbamoylP_synth_ssu_N"/>
</dbReference>
<proteinExistence type="inferred from homology"/>